<proteinExistence type="predicted"/>
<sequence>MKYGNLTITCLMSVFKCDWFNSNGGVKVDDLGFTLVNINRLGHRFDPFILTFQAKQVFYTLDQLDENWVVVSMMPKRIYRSKLNNEFENHMQFDSLVDAQASLFINGGDNDDFFVYTPNAKDIWV</sequence>
<dbReference type="Proteomes" id="UP001163603">
    <property type="component" value="Chromosome 10"/>
</dbReference>
<gene>
    <name evidence="1" type="ORF">Pint_08193</name>
</gene>
<protein>
    <submittedName>
        <fullName evidence="1">Uncharacterized protein</fullName>
    </submittedName>
</protein>
<keyword evidence="2" id="KW-1185">Reference proteome</keyword>
<evidence type="ECO:0000313" key="1">
    <source>
        <dbReference type="EMBL" id="KAJ0025456.1"/>
    </source>
</evidence>
<comment type="caution">
    <text evidence="1">The sequence shown here is derived from an EMBL/GenBank/DDBJ whole genome shotgun (WGS) entry which is preliminary data.</text>
</comment>
<dbReference type="EMBL" id="CM047745">
    <property type="protein sequence ID" value="KAJ0025456.1"/>
    <property type="molecule type" value="Genomic_DNA"/>
</dbReference>
<organism evidence="1 2">
    <name type="scientific">Pistacia integerrima</name>
    <dbReference type="NCBI Taxonomy" id="434235"/>
    <lineage>
        <taxon>Eukaryota</taxon>
        <taxon>Viridiplantae</taxon>
        <taxon>Streptophyta</taxon>
        <taxon>Embryophyta</taxon>
        <taxon>Tracheophyta</taxon>
        <taxon>Spermatophyta</taxon>
        <taxon>Magnoliopsida</taxon>
        <taxon>eudicotyledons</taxon>
        <taxon>Gunneridae</taxon>
        <taxon>Pentapetalae</taxon>
        <taxon>rosids</taxon>
        <taxon>malvids</taxon>
        <taxon>Sapindales</taxon>
        <taxon>Anacardiaceae</taxon>
        <taxon>Pistacia</taxon>
    </lineage>
</organism>
<evidence type="ECO:0000313" key="2">
    <source>
        <dbReference type="Proteomes" id="UP001163603"/>
    </source>
</evidence>
<accession>A0ACC0XXM7</accession>
<reference evidence="2" key="1">
    <citation type="journal article" date="2023" name="G3 (Bethesda)">
        <title>Genome assembly and association tests identify interacting loci associated with vigor, precocity, and sex in interspecific pistachio rootstocks.</title>
        <authorList>
            <person name="Palmer W."/>
            <person name="Jacygrad E."/>
            <person name="Sagayaradj S."/>
            <person name="Cavanaugh K."/>
            <person name="Han R."/>
            <person name="Bertier L."/>
            <person name="Beede B."/>
            <person name="Kafkas S."/>
            <person name="Golino D."/>
            <person name="Preece J."/>
            <person name="Michelmore R."/>
        </authorList>
    </citation>
    <scope>NUCLEOTIDE SEQUENCE [LARGE SCALE GENOMIC DNA]</scope>
</reference>
<name>A0ACC0XXM7_9ROSI</name>